<protein>
    <submittedName>
        <fullName evidence="2">Uncharacterized protein</fullName>
    </submittedName>
</protein>
<evidence type="ECO:0000313" key="3">
    <source>
        <dbReference type="Proteomes" id="UP000020218"/>
    </source>
</evidence>
<dbReference type="AlphaFoldDB" id="A0A011MDJ0"/>
<comment type="caution">
    <text evidence="2">The sequence shown here is derived from an EMBL/GenBank/DDBJ whole genome shotgun (WGS) entry which is preliminary data.</text>
</comment>
<feature type="compositionally biased region" description="Low complexity" evidence="1">
    <location>
        <begin position="57"/>
        <end position="74"/>
    </location>
</feature>
<dbReference type="Proteomes" id="UP000020218">
    <property type="component" value="Unassembled WGS sequence"/>
</dbReference>
<evidence type="ECO:0000313" key="2">
    <source>
        <dbReference type="EMBL" id="EXI67833.1"/>
    </source>
</evidence>
<sequence length="122" mass="12613">MPARFDPAQASHCARDLQICPRTEVIVAPGACPLRRKRIGTATLPFGKIEDGTHRTAASGNAPGPLPAGAAASHSRQRQRVELSGFVAGGQLEVPAVGRSFAVVGFGPDEFGNDEGDLQAPG</sequence>
<keyword evidence="3" id="KW-1185">Reference proteome</keyword>
<proteinExistence type="predicted"/>
<feature type="region of interest" description="Disordered" evidence="1">
    <location>
        <begin position="50"/>
        <end position="77"/>
    </location>
</feature>
<name>A0A011MDJ0_9PROT</name>
<organism evidence="2 3">
    <name type="scientific">Candidatus Accumulibacter adjunctus</name>
    <dbReference type="NCBI Taxonomy" id="1454001"/>
    <lineage>
        <taxon>Bacteria</taxon>
        <taxon>Pseudomonadati</taxon>
        <taxon>Pseudomonadota</taxon>
        <taxon>Betaproteobacteria</taxon>
        <taxon>Candidatus Accumulibacter</taxon>
    </lineage>
</organism>
<dbReference type="STRING" id="1454001.AW08_01774"/>
<gene>
    <name evidence="2" type="ORF">AW08_01774</name>
</gene>
<evidence type="ECO:0000256" key="1">
    <source>
        <dbReference type="SAM" id="MobiDB-lite"/>
    </source>
</evidence>
<reference evidence="2" key="1">
    <citation type="submission" date="2014-02" db="EMBL/GenBank/DDBJ databases">
        <title>Expanding our view of genomic diversity in Candidatus Accumulibacter clades.</title>
        <authorList>
            <person name="Skennerton C.T."/>
            <person name="Barr J.J."/>
            <person name="Slater F.R."/>
            <person name="Bond P.L."/>
            <person name="Tyson G.W."/>
        </authorList>
    </citation>
    <scope>NUCLEOTIDE SEQUENCE [LARGE SCALE GENOMIC DNA]</scope>
</reference>
<accession>A0A011MDJ0</accession>
<dbReference type="EMBL" id="JFAX01000008">
    <property type="protein sequence ID" value="EXI67833.1"/>
    <property type="molecule type" value="Genomic_DNA"/>
</dbReference>